<keyword evidence="9" id="KW-1185">Reference proteome</keyword>
<evidence type="ECO:0000256" key="5">
    <source>
        <dbReference type="ARBA" id="ARBA00023163"/>
    </source>
</evidence>
<accession>A0A8H6RVP7</accession>
<evidence type="ECO:0000313" key="9">
    <source>
        <dbReference type="Proteomes" id="UP000660729"/>
    </source>
</evidence>
<keyword evidence="1" id="KW-0479">Metal-binding</keyword>
<evidence type="ECO:0000256" key="2">
    <source>
        <dbReference type="ARBA" id="ARBA00022833"/>
    </source>
</evidence>
<comment type="caution">
    <text evidence="8">The sequence shown here is derived from an EMBL/GenBank/DDBJ whole genome shotgun (WGS) entry which is preliminary data.</text>
</comment>
<dbReference type="InterPro" id="IPR036864">
    <property type="entry name" value="Zn2-C6_fun-type_DNA-bd_sf"/>
</dbReference>
<dbReference type="AlphaFoldDB" id="A0A8H6RVP7"/>
<keyword evidence="5" id="KW-0804">Transcription</keyword>
<dbReference type="Gene3D" id="4.10.240.10">
    <property type="entry name" value="Zn(2)-C6 fungal-type DNA-binding domain"/>
    <property type="match status" value="1"/>
</dbReference>
<name>A0A8H6RVP7_9PEZI</name>
<dbReference type="GO" id="GO:0003677">
    <property type="term" value="F:DNA binding"/>
    <property type="evidence" value="ECO:0007669"/>
    <property type="project" value="UniProtKB-KW"/>
</dbReference>
<sequence length="532" mass="60601">MSTGTKRTKTGCITCRIRRVKCDEARPNCERCSSTGRTCDGYSTLPFSRRDLQAASKSNSPQQRTPSPFPNGAYNLNPISKLVTDPAFSDVLEKRYFQFFRHRTVISTNSMIDSRFWDRTVPQACHSVPAIKHAILALASWHQLSNSPNDLQHRYYADRQYQLALQEAKFMVSSAKESDVHDVDKLLIACIVFICFEGVRGDYAASALHMDNGRAICKQYAKRLRSSGRRNDLVEIQQALARLDLPAVAFSDVSSPYHYTLEDFLDTDPVLMPWQFQDVAEAKVPLIDLSRMMLVIGHYLDRAYFKGDDAEAARLQAEKDNCAERIELWKKYFDQVAHNANPDSRLLVLNLQQWYHGIQAVSKAESVGPETRWDAVNDHFTAIVEIGEKIIERLLPVEGEISFSYDLGYTISTFLTATRCRDPQIRRRALAILRAIPRQEGVWASLPAAAIAERWMRIEEEGLTDLKKASDVPECKRVQFIETAVYSQETRAKLQFTLSGGTEVRSETIFWKAENRAPMSTMLDVHYTQRYA</sequence>
<organism evidence="8 9">
    <name type="scientific">Pseudocercospora fuligena</name>
    <dbReference type="NCBI Taxonomy" id="685502"/>
    <lineage>
        <taxon>Eukaryota</taxon>
        <taxon>Fungi</taxon>
        <taxon>Dikarya</taxon>
        <taxon>Ascomycota</taxon>
        <taxon>Pezizomycotina</taxon>
        <taxon>Dothideomycetes</taxon>
        <taxon>Dothideomycetidae</taxon>
        <taxon>Mycosphaerellales</taxon>
        <taxon>Mycosphaerellaceae</taxon>
        <taxon>Pseudocercospora</taxon>
    </lineage>
</organism>
<reference evidence="8" key="1">
    <citation type="submission" date="2020-04" db="EMBL/GenBank/DDBJ databases">
        <title>Draft genome resource of the tomato pathogen Pseudocercospora fuligena.</title>
        <authorList>
            <person name="Zaccaron A."/>
        </authorList>
    </citation>
    <scope>NUCLEOTIDE SEQUENCE</scope>
    <source>
        <strain evidence="8">PF001</strain>
    </source>
</reference>
<evidence type="ECO:0000259" key="7">
    <source>
        <dbReference type="PROSITE" id="PS50048"/>
    </source>
</evidence>
<dbReference type="Pfam" id="PF11951">
    <property type="entry name" value="Fungal_trans_2"/>
    <property type="match status" value="1"/>
</dbReference>
<dbReference type="EMBL" id="JABCIY010000007">
    <property type="protein sequence ID" value="KAF7197767.1"/>
    <property type="molecule type" value="Genomic_DNA"/>
</dbReference>
<evidence type="ECO:0000256" key="1">
    <source>
        <dbReference type="ARBA" id="ARBA00022723"/>
    </source>
</evidence>
<dbReference type="PANTHER" id="PTHR36206:SF12">
    <property type="entry name" value="ASPERCRYPTIN BIOSYNTHESIS CLUSTER-SPECIFIC TRANSCRIPTION REGULATOR ATNN-RELATED"/>
    <property type="match status" value="1"/>
</dbReference>
<dbReference type="Pfam" id="PF00172">
    <property type="entry name" value="Zn_clus"/>
    <property type="match status" value="1"/>
</dbReference>
<dbReference type="InterPro" id="IPR021858">
    <property type="entry name" value="Fun_TF"/>
</dbReference>
<feature type="domain" description="Zn(2)-C6 fungal-type" evidence="7">
    <location>
        <begin position="11"/>
        <end position="39"/>
    </location>
</feature>
<dbReference type="PANTHER" id="PTHR36206">
    <property type="entry name" value="ASPERCRYPTIN BIOSYNTHESIS CLUSTER-SPECIFIC TRANSCRIPTION REGULATOR ATNN-RELATED"/>
    <property type="match status" value="1"/>
</dbReference>
<dbReference type="CDD" id="cd00067">
    <property type="entry name" value="GAL4"/>
    <property type="match status" value="1"/>
</dbReference>
<evidence type="ECO:0000256" key="6">
    <source>
        <dbReference type="ARBA" id="ARBA00023242"/>
    </source>
</evidence>
<evidence type="ECO:0000256" key="4">
    <source>
        <dbReference type="ARBA" id="ARBA00023125"/>
    </source>
</evidence>
<dbReference type="InterPro" id="IPR001138">
    <property type="entry name" value="Zn2Cys6_DnaBD"/>
</dbReference>
<evidence type="ECO:0000313" key="8">
    <source>
        <dbReference type="EMBL" id="KAF7197767.1"/>
    </source>
</evidence>
<dbReference type="GO" id="GO:0008270">
    <property type="term" value="F:zinc ion binding"/>
    <property type="evidence" value="ECO:0007669"/>
    <property type="project" value="InterPro"/>
</dbReference>
<keyword evidence="6" id="KW-0539">Nucleus</keyword>
<proteinExistence type="predicted"/>
<gene>
    <name evidence="8" type="ORF">HII31_00856</name>
</gene>
<dbReference type="SUPFAM" id="SSF57701">
    <property type="entry name" value="Zn2/Cys6 DNA-binding domain"/>
    <property type="match status" value="1"/>
</dbReference>
<keyword evidence="3" id="KW-0805">Transcription regulation</keyword>
<dbReference type="InterPro" id="IPR052360">
    <property type="entry name" value="Transcr_Regulatory_Proteins"/>
</dbReference>
<dbReference type="OrthoDB" id="3172332at2759"/>
<dbReference type="PROSITE" id="PS50048">
    <property type="entry name" value="ZN2_CY6_FUNGAL_2"/>
    <property type="match status" value="1"/>
</dbReference>
<dbReference type="SMART" id="SM00066">
    <property type="entry name" value="GAL4"/>
    <property type="match status" value="1"/>
</dbReference>
<dbReference type="PROSITE" id="PS00463">
    <property type="entry name" value="ZN2_CY6_FUNGAL_1"/>
    <property type="match status" value="1"/>
</dbReference>
<keyword evidence="4" id="KW-0238">DNA-binding</keyword>
<dbReference type="Proteomes" id="UP000660729">
    <property type="component" value="Unassembled WGS sequence"/>
</dbReference>
<dbReference type="GO" id="GO:0000981">
    <property type="term" value="F:DNA-binding transcription factor activity, RNA polymerase II-specific"/>
    <property type="evidence" value="ECO:0007669"/>
    <property type="project" value="InterPro"/>
</dbReference>
<evidence type="ECO:0000256" key="3">
    <source>
        <dbReference type="ARBA" id="ARBA00023015"/>
    </source>
</evidence>
<keyword evidence="2" id="KW-0862">Zinc</keyword>
<protein>
    <submittedName>
        <fullName evidence="8">Aspercryptin biosynthesis cluster-specific transcription regulator atnN</fullName>
    </submittedName>
</protein>